<protein>
    <submittedName>
        <fullName evidence="2">Uncharacterized protein</fullName>
    </submittedName>
</protein>
<keyword evidence="3" id="KW-1185">Reference proteome</keyword>
<organism evidence="2 3">
    <name type="scientific">Methylocapsa palsarum</name>
    <dbReference type="NCBI Taxonomy" id="1612308"/>
    <lineage>
        <taxon>Bacteria</taxon>
        <taxon>Pseudomonadati</taxon>
        <taxon>Pseudomonadota</taxon>
        <taxon>Alphaproteobacteria</taxon>
        <taxon>Hyphomicrobiales</taxon>
        <taxon>Beijerinckiaceae</taxon>
        <taxon>Methylocapsa</taxon>
    </lineage>
</organism>
<dbReference type="EMBL" id="FOSN01000020">
    <property type="protein sequence ID" value="SFK78514.1"/>
    <property type="molecule type" value="Genomic_DNA"/>
</dbReference>
<dbReference type="RefSeq" id="WP_091685892.1">
    <property type="nucleotide sequence ID" value="NZ_FOSN01000020.1"/>
</dbReference>
<dbReference type="OrthoDB" id="8449930at2"/>
<accession>A0A1I4CBG3</accession>
<feature type="region of interest" description="Disordered" evidence="1">
    <location>
        <begin position="33"/>
        <end position="67"/>
    </location>
</feature>
<gene>
    <name evidence="2" type="ORF">SAMN05444581_12034</name>
</gene>
<evidence type="ECO:0000256" key="1">
    <source>
        <dbReference type="SAM" id="MobiDB-lite"/>
    </source>
</evidence>
<proteinExistence type="predicted"/>
<evidence type="ECO:0000313" key="2">
    <source>
        <dbReference type="EMBL" id="SFK78514.1"/>
    </source>
</evidence>
<sequence length="136" mass="14797">METVLERIRAKITDLEAKIADLRITEREIETLEKPASAAKRKPRTTKPAPVVKQKRKASAKAAGEPRQTIGTAVTDVLGKHGASQVAEIAEHIQAAGRAIDRRAISFTLQALKKRGLVKSAEGKWLLAKARASRAE</sequence>
<reference evidence="2 3" key="1">
    <citation type="submission" date="2016-10" db="EMBL/GenBank/DDBJ databases">
        <authorList>
            <person name="de Groot N.N."/>
        </authorList>
    </citation>
    <scope>NUCLEOTIDE SEQUENCE [LARGE SCALE GENOMIC DNA]</scope>
    <source>
        <strain evidence="2 3">NE2</strain>
    </source>
</reference>
<dbReference type="Proteomes" id="UP000198755">
    <property type="component" value="Unassembled WGS sequence"/>
</dbReference>
<name>A0A1I4CBG3_9HYPH</name>
<evidence type="ECO:0000313" key="3">
    <source>
        <dbReference type="Proteomes" id="UP000198755"/>
    </source>
</evidence>
<dbReference type="AlphaFoldDB" id="A0A1I4CBG3"/>